<accession>A0AAW1TJL1</accession>
<dbReference type="SMART" id="SM00184">
    <property type="entry name" value="RING"/>
    <property type="match status" value="1"/>
</dbReference>
<dbReference type="SUPFAM" id="SSF57850">
    <property type="entry name" value="RING/U-box"/>
    <property type="match status" value="1"/>
</dbReference>
<proteinExistence type="predicted"/>
<reference evidence="3 4" key="1">
    <citation type="journal article" date="2024" name="Nat. Commun.">
        <title>Phylogenomics reveals the evolutionary origins of lichenization in chlorophyte algae.</title>
        <authorList>
            <person name="Puginier C."/>
            <person name="Libourel C."/>
            <person name="Otte J."/>
            <person name="Skaloud P."/>
            <person name="Haon M."/>
            <person name="Grisel S."/>
            <person name="Petersen M."/>
            <person name="Berrin J.G."/>
            <person name="Delaux P.M."/>
            <person name="Dal Grande F."/>
            <person name="Keller J."/>
        </authorList>
    </citation>
    <scope>NUCLEOTIDE SEQUENCE [LARGE SCALE GENOMIC DNA]</scope>
    <source>
        <strain evidence="3 4">SAG 2523</strain>
    </source>
</reference>
<dbReference type="InterPro" id="IPR001841">
    <property type="entry name" value="Znf_RING"/>
</dbReference>
<dbReference type="Gene3D" id="3.30.40.10">
    <property type="entry name" value="Zinc/RING finger domain, C3HC4 (zinc finger)"/>
    <property type="match status" value="1"/>
</dbReference>
<evidence type="ECO:0000259" key="2">
    <source>
        <dbReference type="PROSITE" id="PS50089"/>
    </source>
</evidence>
<dbReference type="InterPro" id="IPR013083">
    <property type="entry name" value="Znf_RING/FYVE/PHD"/>
</dbReference>
<evidence type="ECO:0000256" key="1">
    <source>
        <dbReference type="PROSITE-ProRule" id="PRU00175"/>
    </source>
</evidence>
<keyword evidence="1" id="KW-0863">Zinc-finger</keyword>
<protein>
    <recommendedName>
        <fullName evidence="2">RING-type domain-containing protein</fullName>
    </recommendedName>
</protein>
<dbReference type="Pfam" id="PF13639">
    <property type="entry name" value="zf-RING_2"/>
    <property type="match status" value="1"/>
</dbReference>
<feature type="domain" description="RING-type" evidence="2">
    <location>
        <begin position="18"/>
        <end position="59"/>
    </location>
</feature>
<dbReference type="Proteomes" id="UP001485043">
    <property type="component" value="Unassembled WGS sequence"/>
</dbReference>
<evidence type="ECO:0000313" key="3">
    <source>
        <dbReference type="EMBL" id="KAK9868783.1"/>
    </source>
</evidence>
<dbReference type="PANTHER" id="PTHR24103">
    <property type="entry name" value="E3 UBIQUITIN-PROTEIN LIGASE TRIM"/>
    <property type="match status" value="1"/>
</dbReference>
<dbReference type="InterPro" id="IPR050143">
    <property type="entry name" value="TRIM/RBCC"/>
</dbReference>
<comment type="caution">
    <text evidence="3">The sequence shown here is derived from an EMBL/GenBank/DDBJ whole genome shotgun (WGS) entry which is preliminary data.</text>
</comment>
<keyword evidence="4" id="KW-1185">Reference proteome</keyword>
<keyword evidence="1" id="KW-0479">Metal-binding</keyword>
<sequence length="325" mass="35448">MEEVDVDMQDSPSYLPECPICLDVLGTFGGPVTLKCGHNGCKFCLVKVQRSNARCPKCRMDCSQASLAINLELEMMLAMTKVLASCDRSPEMVAAAAQQAEDNIRVIRDERNKIRTHVFVVIVTLADMQHYFANGGRAGLLDLSQAERVCLPRSASLAHVHSLACAKTGRQPNHFQLRPWVGRGNDTIRPADVLFKGRNLQQALAPGNITYAGGVCPKTGIKIFYIWHHQGGGLHAGSRVRSHPRSGAYHPFQTWPAKGWNISASLRGSEAGICNPLPPASSLEQAELRDGDILIVQSPSDISAVAEDQNWSQQLSNFLLGQEAP</sequence>
<gene>
    <name evidence="3" type="ORF">WJX84_006285</name>
</gene>
<evidence type="ECO:0000313" key="4">
    <source>
        <dbReference type="Proteomes" id="UP001485043"/>
    </source>
</evidence>
<dbReference type="GO" id="GO:0008270">
    <property type="term" value="F:zinc ion binding"/>
    <property type="evidence" value="ECO:0007669"/>
    <property type="project" value="UniProtKB-KW"/>
</dbReference>
<dbReference type="EMBL" id="JALJOV010000012">
    <property type="protein sequence ID" value="KAK9868783.1"/>
    <property type="molecule type" value="Genomic_DNA"/>
</dbReference>
<keyword evidence="1" id="KW-0862">Zinc</keyword>
<dbReference type="AlphaFoldDB" id="A0AAW1TJL1"/>
<name>A0AAW1TJL1_9CHLO</name>
<dbReference type="PROSITE" id="PS50089">
    <property type="entry name" value="ZF_RING_2"/>
    <property type="match status" value="1"/>
</dbReference>
<organism evidence="3 4">
    <name type="scientific">Apatococcus fuscideae</name>
    <dbReference type="NCBI Taxonomy" id="2026836"/>
    <lineage>
        <taxon>Eukaryota</taxon>
        <taxon>Viridiplantae</taxon>
        <taxon>Chlorophyta</taxon>
        <taxon>core chlorophytes</taxon>
        <taxon>Trebouxiophyceae</taxon>
        <taxon>Chlorellales</taxon>
        <taxon>Chlorellaceae</taxon>
        <taxon>Apatococcus</taxon>
    </lineage>
</organism>